<evidence type="ECO:0000313" key="2">
    <source>
        <dbReference type="EMBL" id="OQW99206.1"/>
    </source>
</evidence>
<reference evidence="2 3" key="1">
    <citation type="submission" date="2017-01" db="EMBL/GenBank/DDBJ databases">
        <title>Novel large sulfur bacteria in the metagenomes of groundwater-fed chemosynthetic microbial mats in the Lake Huron basin.</title>
        <authorList>
            <person name="Sharrar A.M."/>
            <person name="Flood B.E."/>
            <person name="Bailey J.V."/>
            <person name="Jones D.S."/>
            <person name="Biddanda B."/>
            <person name="Ruberg S.A."/>
            <person name="Marcus D.N."/>
            <person name="Dick G.J."/>
        </authorList>
    </citation>
    <scope>NUCLEOTIDE SEQUENCE [LARGE SCALE GENOMIC DNA]</scope>
    <source>
        <strain evidence="2">A8</strain>
    </source>
</reference>
<protein>
    <recommendedName>
        <fullName evidence="4">DUF485 domain-containing protein</fullName>
    </recommendedName>
</protein>
<gene>
    <name evidence="2" type="ORF">BWK73_50840</name>
</gene>
<dbReference type="Proteomes" id="UP000192491">
    <property type="component" value="Unassembled WGS sequence"/>
</dbReference>
<keyword evidence="1" id="KW-1133">Transmembrane helix</keyword>
<keyword evidence="1" id="KW-0472">Membrane</keyword>
<sequence length="103" mass="11762">MKFKLPKSNGMLPTDQHRALKNYRLMQWAKIATFGLYMVAVFMLYVSDVWGVASFVTQNSNEFIALTVFSIISFVLAFFLASSKEAVYEDIALHRSEGWKLKG</sequence>
<feature type="transmembrane region" description="Helical" evidence="1">
    <location>
        <begin position="63"/>
        <end position="81"/>
    </location>
</feature>
<dbReference type="EMBL" id="MTEJ01000708">
    <property type="protein sequence ID" value="OQW99206.1"/>
    <property type="molecule type" value="Genomic_DNA"/>
</dbReference>
<feature type="transmembrane region" description="Helical" evidence="1">
    <location>
        <begin position="34"/>
        <end position="57"/>
    </location>
</feature>
<evidence type="ECO:0000313" key="3">
    <source>
        <dbReference type="Proteomes" id="UP000192491"/>
    </source>
</evidence>
<name>A0A1Y1Q8D9_9GAMM</name>
<comment type="caution">
    <text evidence="2">The sequence shown here is derived from an EMBL/GenBank/DDBJ whole genome shotgun (WGS) entry which is preliminary data.</text>
</comment>
<organism evidence="2 3">
    <name type="scientific">Thiothrix lacustris</name>
    <dbReference type="NCBI Taxonomy" id="525917"/>
    <lineage>
        <taxon>Bacteria</taxon>
        <taxon>Pseudomonadati</taxon>
        <taxon>Pseudomonadota</taxon>
        <taxon>Gammaproteobacteria</taxon>
        <taxon>Thiotrichales</taxon>
        <taxon>Thiotrichaceae</taxon>
        <taxon>Thiothrix</taxon>
    </lineage>
</organism>
<accession>A0A1Y1Q8D9</accession>
<proteinExistence type="predicted"/>
<evidence type="ECO:0000256" key="1">
    <source>
        <dbReference type="SAM" id="Phobius"/>
    </source>
</evidence>
<feature type="non-terminal residue" evidence="2">
    <location>
        <position position="103"/>
    </location>
</feature>
<evidence type="ECO:0008006" key="4">
    <source>
        <dbReference type="Google" id="ProtNLM"/>
    </source>
</evidence>
<keyword evidence="1" id="KW-0812">Transmembrane</keyword>
<dbReference type="AlphaFoldDB" id="A0A1Y1Q8D9"/>